<dbReference type="SUPFAM" id="SSF103473">
    <property type="entry name" value="MFS general substrate transporter"/>
    <property type="match status" value="1"/>
</dbReference>
<evidence type="ECO:0000256" key="6">
    <source>
        <dbReference type="ARBA" id="ARBA00023136"/>
    </source>
</evidence>
<dbReference type="EMBL" id="PVTQ01000006">
    <property type="protein sequence ID" value="PRY89389.1"/>
    <property type="molecule type" value="Genomic_DNA"/>
</dbReference>
<feature type="transmembrane region" description="Helical" evidence="7">
    <location>
        <begin position="75"/>
        <end position="92"/>
    </location>
</feature>
<feature type="transmembrane region" description="Helical" evidence="7">
    <location>
        <begin position="391"/>
        <end position="413"/>
    </location>
</feature>
<dbReference type="GO" id="GO:0005886">
    <property type="term" value="C:plasma membrane"/>
    <property type="evidence" value="ECO:0007669"/>
    <property type="project" value="UniProtKB-SubCell"/>
</dbReference>
<evidence type="ECO:0000256" key="4">
    <source>
        <dbReference type="ARBA" id="ARBA00022692"/>
    </source>
</evidence>
<dbReference type="Pfam" id="PF07690">
    <property type="entry name" value="MFS_1"/>
    <property type="match status" value="1"/>
</dbReference>
<dbReference type="InterPro" id="IPR011701">
    <property type="entry name" value="MFS"/>
</dbReference>
<dbReference type="GO" id="GO:0022857">
    <property type="term" value="F:transmembrane transporter activity"/>
    <property type="evidence" value="ECO:0007669"/>
    <property type="project" value="InterPro"/>
</dbReference>
<keyword evidence="2" id="KW-0813">Transport</keyword>
<keyword evidence="10" id="KW-1185">Reference proteome</keyword>
<dbReference type="Gene3D" id="1.20.1250.20">
    <property type="entry name" value="MFS general substrate transporter like domains"/>
    <property type="match status" value="1"/>
</dbReference>
<feature type="transmembrane region" description="Helical" evidence="7">
    <location>
        <begin position="425"/>
        <end position="448"/>
    </location>
</feature>
<evidence type="ECO:0000259" key="8">
    <source>
        <dbReference type="PROSITE" id="PS50850"/>
    </source>
</evidence>
<dbReference type="InterPro" id="IPR020846">
    <property type="entry name" value="MFS_dom"/>
</dbReference>
<accession>A0A2T0WRR5</accession>
<dbReference type="PROSITE" id="PS50850">
    <property type="entry name" value="MFS"/>
    <property type="match status" value="1"/>
</dbReference>
<dbReference type="PANTHER" id="PTHR42718:SF46">
    <property type="entry name" value="BLR6921 PROTEIN"/>
    <property type="match status" value="1"/>
</dbReference>
<organism evidence="9 10">
    <name type="scientific">Donghicola tyrosinivorans</name>
    <dbReference type="NCBI Taxonomy" id="1652492"/>
    <lineage>
        <taxon>Bacteria</taxon>
        <taxon>Pseudomonadati</taxon>
        <taxon>Pseudomonadota</taxon>
        <taxon>Alphaproteobacteria</taxon>
        <taxon>Rhodobacterales</taxon>
        <taxon>Roseobacteraceae</taxon>
        <taxon>Donghicola</taxon>
    </lineage>
</organism>
<dbReference type="InterPro" id="IPR036259">
    <property type="entry name" value="MFS_trans_sf"/>
</dbReference>
<keyword evidence="3" id="KW-1003">Cell membrane</keyword>
<name>A0A2T0WRR5_9RHOB</name>
<feature type="transmembrane region" description="Helical" evidence="7">
    <location>
        <begin position="354"/>
        <end position="379"/>
    </location>
</feature>
<evidence type="ECO:0000256" key="2">
    <source>
        <dbReference type="ARBA" id="ARBA00022448"/>
    </source>
</evidence>
<evidence type="ECO:0000256" key="3">
    <source>
        <dbReference type="ARBA" id="ARBA00022475"/>
    </source>
</evidence>
<comment type="subcellular location">
    <subcellularLocation>
        <location evidence="1">Cell membrane</location>
        <topology evidence="1">Multi-pass membrane protein</topology>
    </subcellularLocation>
</comment>
<feature type="transmembrane region" description="Helical" evidence="7">
    <location>
        <begin position="104"/>
        <end position="121"/>
    </location>
</feature>
<gene>
    <name evidence="9" type="ORF">CLV74_10691</name>
</gene>
<evidence type="ECO:0000313" key="10">
    <source>
        <dbReference type="Proteomes" id="UP000238392"/>
    </source>
</evidence>
<feature type="transmembrane region" description="Helical" evidence="7">
    <location>
        <begin position="295"/>
        <end position="317"/>
    </location>
</feature>
<evidence type="ECO:0000256" key="1">
    <source>
        <dbReference type="ARBA" id="ARBA00004651"/>
    </source>
</evidence>
<feature type="domain" description="Major facilitator superfamily (MFS) profile" evidence="8">
    <location>
        <begin position="9"/>
        <end position="453"/>
    </location>
</feature>
<feature type="transmembrane region" description="Helical" evidence="7">
    <location>
        <begin position="195"/>
        <end position="217"/>
    </location>
</feature>
<dbReference type="RefSeq" id="WP_170108023.1">
    <property type="nucleotide sequence ID" value="NZ_PVTQ01000006.1"/>
</dbReference>
<feature type="transmembrane region" description="Helical" evidence="7">
    <location>
        <begin position="223"/>
        <end position="241"/>
    </location>
</feature>
<dbReference type="AlphaFoldDB" id="A0A2T0WRR5"/>
<comment type="caution">
    <text evidence="9">The sequence shown here is derived from an EMBL/GenBank/DDBJ whole genome shotgun (WGS) entry which is preliminary data.</text>
</comment>
<dbReference type="Proteomes" id="UP000238392">
    <property type="component" value="Unassembled WGS sequence"/>
</dbReference>
<dbReference type="Gene3D" id="1.20.1720.10">
    <property type="entry name" value="Multidrug resistance protein D"/>
    <property type="match status" value="1"/>
</dbReference>
<feature type="transmembrane region" description="Helical" evidence="7">
    <location>
        <begin position="329"/>
        <end position="348"/>
    </location>
</feature>
<keyword evidence="4 7" id="KW-0812">Transmembrane</keyword>
<evidence type="ECO:0000313" key="9">
    <source>
        <dbReference type="EMBL" id="PRY89389.1"/>
    </source>
</evidence>
<protein>
    <submittedName>
        <fullName evidence="9">Putative MFS family arabinose efflux permease</fullName>
    </submittedName>
</protein>
<dbReference type="PANTHER" id="PTHR42718">
    <property type="entry name" value="MAJOR FACILITATOR SUPERFAMILY MULTIDRUG TRANSPORTER MFSC"/>
    <property type="match status" value="1"/>
</dbReference>
<feature type="transmembrane region" description="Helical" evidence="7">
    <location>
        <begin position="133"/>
        <end position="155"/>
    </location>
</feature>
<reference evidence="9 10" key="1">
    <citation type="submission" date="2018-03" db="EMBL/GenBank/DDBJ databases">
        <title>Genomic Encyclopedia of Archaeal and Bacterial Type Strains, Phase II (KMG-II): from individual species to whole genera.</title>
        <authorList>
            <person name="Goeker M."/>
        </authorList>
    </citation>
    <scope>NUCLEOTIDE SEQUENCE [LARGE SCALE GENOMIC DNA]</scope>
    <source>
        <strain evidence="9 10">DSM 100212</strain>
    </source>
</reference>
<feature type="transmembrane region" description="Helical" evidence="7">
    <location>
        <begin position="161"/>
        <end position="183"/>
    </location>
</feature>
<evidence type="ECO:0000256" key="7">
    <source>
        <dbReference type="SAM" id="Phobius"/>
    </source>
</evidence>
<keyword evidence="5 7" id="KW-1133">Transmembrane helix</keyword>
<proteinExistence type="predicted"/>
<keyword evidence="6 7" id="KW-0472">Membrane</keyword>
<evidence type="ECO:0000256" key="5">
    <source>
        <dbReference type="ARBA" id="ARBA00022989"/>
    </source>
</evidence>
<feature type="transmembrane region" description="Helical" evidence="7">
    <location>
        <begin position="261"/>
        <end position="283"/>
    </location>
</feature>
<sequence>MTDRTVLPLALTVSVAFLIETLDSTILIAALPTIAQDFGIDPLRVNLAVTIYLVTLAAMIPASSWMADRIGAKRLFLIAIALFMGASVGAAMSQNLGQLVTMRVLQAGAGAMMTPVGRLLLIRHTPQAQLATAIIWMTTPVQIGPVLGPLLGGWIVTYAQWPLIFLVNIPLGLIGLFFAWRVLPADTPQPAGAFDLKGFVLCVVILSVLQIGIDYFVHPLLPAAWMLALWGALPLAAWAYARHIRRTSRPALDLSLFRLRLFRNGLGWGVPARMGINAIPFLLQLQLQLGFGWSAARAGVVVFAIAGGAVLLKPFMVGILARSGFRAGLGWNAFVAAGFAAALGSITANTPPWAILGLVLGFGMARSLQFNMINTIVFADVPKHRQSASTALAGVGQQLSMALGISVAAALVAQVQHLAGAGASAAISIAMFVMAALTVAGGVGYLCCLSPDDGRNISDASRGRTSKGTP</sequence>
<feature type="transmembrane region" description="Helical" evidence="7">
    <location>
        <begin position="45"/>
        <end position="63"/>
    </location>
</feature>